<evidence type="ECO:0000313" key="2">
    <source>
        <dbReference type="Proteomes" id="UP000654367"/>
    </source>
</evidence>
<keyword evidence="2" id="KW-1185">Reference proteome</keyword>
<accession>A0ABQ2QAR8</accession>
<organism evidence="1 2">
    <name type="scientific">Shewanella saliphila</name>
    <dbReference type="NCBI Taxonomy" id="2282698"/>
    <lineage>
        <taxon>Bacteria</taxon>
        <taxon>Pseudomonadati</taxon>
        <taxon>Pseudomonadota</taxon>
        <taxon>Gammaproteobacteria</taxon>
        <taxon>Alteromonadales</taxon>
        <taxon>Shewanellaceae</taxon>
        <taxon>Shewanella</taxon>
    </lineage>
</organism>
<comment type="caution">
    <text evidence="1">The sequence shown here is derived from an EMBL/GenBank/DDBJ whole genome shotgun (WGS) entry which is preliminary data.</text>
</comment>
<gene>
    <name evidence="1" type="ORF">GCM10009409_38230</name>
</gene>
<reference evidence="2" key="1">
    <citation type="journal article" date="2019" name="Int. J. Syst. Evol. Microbiol.">
        <title>The Global Catalogue of Microorganisms (GCM) 10K type strain sequencing project: providing services to taxonomists for standard genome sequencing and annotation.</title>
        <authorList>
            <consortium name="The Broad Institute Genomics Platform"/>
            <consortium name="The Broad Institute Genome Sequencing Center for Infectious Disease"/>
            <person name="Wu L."/>
            <person name="Ma J."/>
        </authorList>
    </citation>
    <scope>NUCLEOTIDE SEQUENCE [LARGE SCALE GENOMIC DNA]</scope>
    <source>
        <strain evidence="2">JCM 32304</strain>
    </source>
</reference>
<sequence>MIIKIDESISKALEEMTSESDAIELLRDLEYNRGLGYIAIEISKSTCLRIMKSLDDNDKRIENFLKKEKSKITFNQELFDSFNFKLYVYHSDFHQIQLNDDSHILFDIKNYSTKKYSEGFYTPFNKPKLITENSLSDGKVLKKICENHFRNNFNVHDYQICIERKNGGGDGTGDEISDSDTSWLNLFSIIDSDKKHPQDNYGETAKKVIKSYSELNLLHNYRVLNVHEIENLFPLDWFLKKANQNQKDDIILLKRIYDLDNRSLFYYDFKKSFGYKAIFLKESCALASYWKPIFETTLEQEKIEKLAIQSSATIGSNDIKILGSLGTLFNAVKKDFLSNKLNNFQQPNLNNEWDELSVWMIERFICSKPCRF</sequence>
<name>A0ABQ2QAR8_9GAMM</name>
<evidence type="ECO:0000313" key="1">
    <source>
        <dbReference type="EMBL" id="GGP69871.1"/>
    </source>
</evidence>
<dbReference type="Proteomes" id="UP000654367">
    <property type="component" value="Unassembled WGS sequence"/>
</dbReference>
<dbReference type="EMBL" id="BMQV01000070">
    <property type="protein sequence ID" value="GGP69871.1"/>
    <property type="molecule type" value="Genomic_DNA"/>
</dbReference>
<protein>
    <submittedName>
        <fullName evidence="1">Uncharacterized protein</fullName>
    </submittedName>
</protein>
<proteinExistence type="predicted"/>